<keyword evidence="1" id="KW-1015">Disulfide bond</keyword>
<dbReference type="GO" id="GO:0005615">
    <property type="term" value="C:extracellular space"/>
    <property type="evidence" value="ECO:0007669"/>
    <property type="project" value="TreeGrafter"/>
</dbReference>
<dbReference type="PANTHER" id="PTHR10083">
    <property type="entry name" value="KUNITZ-TYPE PROTEASE INHIBITOR-RELATED"/>
    <property type="match status" value="1"/>
</dbReference>
<feature type="chain" id="PRO_5012136186" evidence="2">
    <location>
        <begin position="16"/>
        <end position="137"/>
    </location>
</feature>
<reference evidence="4" key="1">
    <citation type="submission" date="2016-01" db="EMBL/GenBank/DDBJ databases">
        <title>Reference transcriptome for the parasite Schistocephalus solidus: insights into the molecular evolution of parasitism.</title>
        <authorList>
            <person name="Hebert F.O."/>
            <person name="Grambauer S."/>
            <person name="Barber I."/>
            <person name="Landry C.R."/>
            <person name="Aubin-Horth N."/>
        </authorList>
    </citation>
    <scope>NUCLEOTIDE SEQUENCE</scope>
</reference>
<dbReference type="InterPro" id="IPR050098">
    <property type="entry name" value="TFPI/VKTCI-like"/>
</dbReference>
<dbReference type="CDD" id="cd00109">
    <property type="entry name" value="Kunitz-type"/>
    <property type="match status" value="2"/>
</dbReference>
<proteinExistence type="predicted"/>
<organism evidence="4">
    <name type="scientific">Schistocephalus solidus</name>
    <name type="common">Tapeworm</name>
    <dbReference type="NCBI Taxonomy" id="70667"/>
    <lineage>
        <taxon>Eukaryota</taxon>
        <taxon>Metazoa</taxon>
        <taxon>Spiralia</taxon>
        <taxon>Lophotrochozoa</taxon>
        <taxon>Platyhelminthes</taxon>
        <taxon>Cestoda</taxon>
        <taxon>Eucestoda</taxon>
        <taxon>Diphyllobothriidea</taxon>
        <taxon>Diphyllobothriidae</taxon>
        <taxon>Schistocephalus</taxon>
    </lineage>
</organism>
<protein>
    <submittedName>
        <fullName evidence="4">BPTI/Kunitz domain-containing protein</fullName>
    </submittedName>
</protein>
<evidence type="ECO:0000259" key="3">
    <source>
        <dbReference type="PROSITE" id="PS50279"/>
    </source>
</evidence>
<dbReference type="AlphaFoldDB" id="A0A0X3PLX3"/>
<dbReference type="InterPro" id="IPR036880">
    <property type="entry name" value="Kunitz_BPTI_sf"/>
</dbReference>
<dbReference type="Gene3D" id="4.10.410.10">
    <property type="entry name" value="Pancreatic trypsin inhibitor Kunitz domain"/>
    <property type="match status" value="2"/>
</dbReference>
<dbReference type="InterPro" id="IPR002223">
    <property type="entry name" value="Kunitz_BPTI"/>
</dbReference>
<dbReference type="SUPFAM" id="SSF57362">
    <property type="entry name" value="BPTI-like"/>
    <property type="match status" value="2"/>
</dbReference>
<dbReference type="SMART" id="SM00131">
    <property type="entry name" value="KU"/>
    <property type="match status" value="2"/>
</dbReference>
<keyword evidence="2" id="KW-0732">Signal</keyword>
<dbReference type="GO" id="GO:0004867">
    <property type="term" value="F:serine-type endopeptidase inhibitor activity"/>
    <property type="evidence" value="ECO:0007669"/>
    <property type="project" value="InterPro"/>
</dbReference>
<sequence>GVVCLAFLLATTSSAERRDVCEMPVETGRCRGFFPSFAYVPEMGRCIKFVYGGCGGNHNRFQSLDQCERACADRSEGPSPARDRRCLLPIETGNCLAYFPHYAFDRKLKKCVRFIYGGCGGNANRFSSMRECRSVCE</sequence>
<dbReference type="FunFam" id="4.10.410.10:FF:000020">
    <property type="entry name" value="Collagen, type VI, alpha 3"/>
    <property type="match status" value="2"/>
</dbReference>
<evidence type="ECO:0000256" key="2">
    <source>
        <dbReference type="SAM" id="SignalP"/>
    </source>
</evidence>
<name>A0A0X3PLX3_SCHSO</name>
<dbReference type="Pfam" id="PF00014">
    <property type="entry name" value="Kunitz_BPTI"/>
    <property type="match status" value="2"/>
</dbReference>
<dbReference type="InterPro" id="IPR020901">
    <property type="entry name" value="Prtase_inh_Kunz-CS"/>
</dbReference>
<feature type="signal peptide" evidence="2">
    <location>
        <begin position="1"/>
        <end position="15"/>
    </location>
</feature>
<dbReference type="PROSITE" id="PS00280">
    <property type="entry name" value="BPTI_KUNITZ_1"/>
    <property type="match status" value="1"/>
</dbReference>
<evidence type="ECO:0000256" key="1">
    <source>
        <dbReference type="ARBA" id="ARBA00023157"/>
    </source>
</evidence>
<evidence type="ECO:0000313" key="4">
    <source>
        <dbReference type="EMBL" id="JAP49332.1"/>
    </source>
</evidence>
<dbReference type="PRINTS" id="PR00759">
    <property type="entry name" value="BASICPTASE"/>
</dbReference>
<accession>A0A0X3PLX3</accession>
<dbReference type="PANTHER" id="PTHR10083:SF374">
    <property type="entry name" value="BPTI_KUNITZ INHIBITOR DOMAIN-CONTAINING PROTEIN"/>
    <property type="match status" value="1"/>
</dbReference>
<feature type="domain" description="BPTI/Kunitz inhibitor" evidence="3">
    <location>
        <begin position="86"/>
        <end position="136"/>
    </location>
</feature>
<gene>
    <name evidence="4" type="primary">KCP</name>
    <name evidence="4" type="ORF">TR166858</name>
</gene>
<dbReference type="PROSITE" id="PS50279">
    <property type="entry name" value="BPTI_KUNITZ_2"/>
    <property type="match status" value="2"/>
</dbReference>
<feature type="domain" description="BPTI/Kunitz inhibitor" evidence="3">
    <location>
        <begin position="21"/>
        <end position="71"/>
    </location>
</feature>
<dbReference type="EMBL" id="GEEE01013893">
    <property type="protein sequence ID" value="JAP49332.1"/>
    <property type="molecule type" value="Transcribed_RNA"/>
</dbReference>
<feature type="non-terminal residue" evidence="4">
    <location>
        <position position="1"/>
    </location>
</feature>